<dbReference type="PANTHER" id="PTHR33706:SF1">
    <property type="entry name" value="TPR REPEAT PROTEIN"/>
    <property type="match status" value="1"/>
</dbReference>
<evidence type="ECO:0000313" key="2">
    <source>
        <dbReference type="Proteomes" id="UP000683925"/>
    </source>
</evidence>
<dbReference type="PANTHER" id="PTHR33706">
    <property type="entry name" value="MORN VARIANT REPEAT PROTEIN"/>
    <property type="match status" value="1"/>
</dbReference>
<comment type="caution">
    <text evidence="1">The sequence shown here is derived from an EMBL/GenBank/DDBJ whole genome shotgun (WGS) entry which is preliminary data.</text>
</comment>
<name>A0A8S1YML5_PAROT</name>
<dbReference type="Proteomes" id="UP000683925">
    <property type="component" value="Unassembled WGS sequence"/>
</dbReference>
<accession>A0A8S1YML5</accession>
<sequence>MNNIIQNLVNGQLEGIVRLQKMLKRILQYQILLFLSGDGLYAEGGQLNEEGLNKVMVIYDGEYKNCVKIGRWNISYKDRKSKQTQQIGGGWYDGEDQNKLENGLNQAMAYMIYLKLFIMANTRMVKMLADGTFYLEDVFCCKRKRYSGGGLYDEGGSFKIGIWIESSGGFQTWSQVTFDGEYKNGVKVGKWGTFYKDVSSKTNELIGEGSYDEGRSLKVGKWIEFSDGFAWNQQFTHQGVYRDNKKQEDGILIQNSEETNKCYGIQTGKSIELSLGFRDDSQITFKGEYKNGTKVGRQDIFFLKNQMQWIYDWKMDRISSGFVSWSKITEKSEYKNGKKKQTAILLLEIEIPKRIN</sequence>
<organism evidence="1 2">
    <name type="scientific">Paramecium octaurelia</name>
    <dbReference type="NCBI Taxonomy" id="43137"/>
    <lineage>
        <taxon>Eukaryota</taxon>
        <taxon>Sar</taxon>
        <taxon>Alveolata</taxon>
        <taxon>Ciliophora</taxon>
        <taxon>Intramacronucleata</taxon>
        <taxon>Oligohymenophorea</taxon>
        <taxon>Peniculida</taxon>
        <taxon>Parameciidae</taxon>
        <taxon>Paramecium</taxon>
    </lineage>
</organism>
<evidence type="ECO:0000313" key="1">
    <source>
        <dbReference type="EMBL" id="CAD8215159.1"/>
    </source>
</evidence>
<gene>
    <name evidence="1" type="ORF">POCTA_138.1.T2100005</name>
</gene>
<dbReference type="EMBL" id="CAJJDP010000214">
    <property type="protein sequence ID" value="CAD8215159.1"/>
    <property type="molecule type" value="Genomic_DNA"/>
</dbReference>
<protein>
    <recommendedName>
        <fullName evidence="3">MORN repeat protein</fullName>
    </recommendedName>
</protein>
<dbReference type="AlphaFoldDB" id="A0A8S1YML5"/>
<reference evidence="1" key="1">
    <citation type="submission" date="2021-01" db="EMBL/GenBank/DDBJ databases">
        <authorList>
            <consortium name="Genoscope - CEA"/>
            <person name="William W."/>
        </authorList>
    </citation>
    <scope>NUCLEOTIDE SEQUENCE</scope>
</reference>
<keyword evidence="2" id="KW-1185">Reference proteome</keyword>
<evidence type="ECO:0008006" key="3">
    <source>
        <dbReference type="Google" id="ProtNLM"/>
    </source>
</evidence>
<dbReference type="OrthoDB" id="298777at2759"/>
<proteinExistence type="predicted"/>